<keyword evidence="2" id="KW-1185">Reference proteome</keyword>
<evidence type="ECO:0000313" key="1">
    <source>
        <dbReference type="EMBL" id="KAI9184999.1"/>
    </source>
</evidence>
<dbReference type="AlphaFoldDB" id="A0AAD5NWB6"/>
<organism evidence="1 2">
    <name type="scientific">Acer negundo</name>
    <name type="common">Box elder</name>
    <dbReference type="NCBI Taxonomy" id="4023"/>
    <lineage>
        <taxon>Eukaryota</taxon>
        <taxon>Viridiplantae</taxon>
        <taxon>Streptophyta</taxon>
        <taxon>Embryophyta</taxon>
        <taxon>Tracheophyta</taxon>
        <taxon>Spermatophyta</taxon>
        <taxon>Magnoliopsida</taxon>
        <taxon>eudicotyledons</taxon>
        <taxon>Gunneridae</taxon>
        <taxon>Pentapetalae</taxon>
        <taxon>rosids</taxon>
        <taxon>malvids</taxon>
        <taxon>Sapindales</taxon>
        <taxon>Sapindaceae</taxon>
        <taxon>Hippocastanoideae</taxon>
        <taxon>Acereae</taxon>
        <taxon>Acer</taxon>
    </lineage>
</organism>
<evidence type="ECO:0000313" key="2">
    <source>
        <dbReference type="Proteomes" id="UP001064489"/>
    </source>
</evidence>
<dbReference type="Proteomes" id="UP001064489">
    <property type="component" value="Chromosome 3"/>
</dbReference>
<dbReference type="EMBL" id="JAJSOW010000100">
    <property type="protein sequence ID" value="KAI9184999.1"/>
    <property type="molecule type" value="Genomic_DNA"/>
</dbReference>
<proteinExistence type="predicted"/>
<protein>
    <submittedName>
        <fullName evidence="1">Uncharacterized protein</fullName>
    </submittedName>
</protein>
<reference evidence="1" key="1">
    <citation type="journal article" date="2022" name="Plant J.">
        <title>Strategies of tolerance reflected in two North American maple genomes.</title>
        <authorList>
            <person name="McEvoy S.L."/>
            <person name="Sezen U.U."/>
            <person name="Trouern-Trend A."/>
            <person name="McMahon S.M."/>
            <person name="Schaberg P.G."/>
            <person name="Yang J."/>
            <person name="Wegrzyn J.L."/>
            <person name="Swenson N.G."/>
        </authorList>
    </citation>
    <scope>NUCLEOTIDE SEQUENCE</scope>
    <source>
        <strain evidence="1">91603</strain>
    </source>
</reference>
<comment type="caution">
    <text evidence="1">The sequence shown here is derived from an EMBL/GenBank/DDBJ whole genome shotgun (WGS) entry which is preliminary data.</text>
</comment>
<gene>
    <name evidence="1" type="ORF">LWI28_003242</name>
</gene>
<accession>A0AAD5NWB6</accession>
<reference evidence="1" key="2">
    <citation type="submission" date="2023-02" db="EMBL/GenBank/DDBJ databases">
        <authorList>
            <person name="Swenson N.G."/>
            <person name="Wegrzyn J.L."/>
            <person name="Mcevoy S.L."/>
        </authorList>
    </citation>
    <scope>NUCLEOTIDE SEQUENCE</scope>
    <source>
        <strain evidence="1">91603</strain>
        <tissue evidence="1">Leaf</tissue>
    </source>
</reference>
<sequence length="417" mass="46101">MTWNNHDNEDGWLSKFAVGILKDFSPVSNANLRLSSRGFSFSSLYLVDFSWPKKLLGLQAADTQSCSNFCPKLERQEVVVQPLFVSHGAKEMVRSDDSIKQAPVLNPLLMSEKTAGGPGVKDRKQLIDCNKLTNVCSQFQNSNKKANDSRKVESLAIKVPILSLWRIKVIVGKGEILNQVDDGLEGKEVGLKVDRPGRALVEWVSSKFERTTPKVVGEVGNVGYVHDRPIKSIGRKKNQSNWRNGRDYGLAVKGDDMKLRSSKKCFHLSWNLEKEISKVIVFGVAAGFDFYGKEVKMADIVAKAYSKLLGFKLKMAKELSHKLASLHDDIETGVEVEDLAARVLKKPYINELGLAYLANEAGVNPSVAGTVFSSAGGTGGSTWIDYSARAFTEEEIKCVIREAYTCYAIGNKLLNML</sequence>
<name>A0AAD5NWB6_ACENE</name>